<dbReference type="Pfam" id="PF07811">
    <property type="entry name" value="TadE"/>
    <property type="match status" value="1"/>
</dbReference>
<organism evidence="2 3">
    <name type="scientific">Ornithinimicrobium cerasi</name>
    <dbReference type="NCBI Taxonomy" id="2248773"/>
    <lineage>
        <taxon>Bacteria</taxon>
        <taxon>Bacillati</taxon>
        <taxon>Actinomycetota</taxon>
        <taxon>Actinomycetes</taxon>
        <taxon>Micrococcales</taxon>
        <taxon>Ornithinimicrobiaceae</taxon>
        <taxon>Ornithinimicrobium</taxon>
    </lineage>
</organism>
<dbReference type="NCBIfam" id="NF041390">
    <property type="entry name" value="TadE_Rv3655c"/>
    <property type="match status" value="1"/>
</dbReference>
<dbReference type="Proteomes" id="UP000219688">
    <property type="component" value="Unassembled WGS sequence"/>
</dbReference>
<dbReference type="RefSeq" id="WP_097188430.1">
    <property type="nucleotide sequence ID" value="NZ_OBQK01000007.1"/>
</dbReference>
<keyword evidence="3" id="KW-1185">Reference proteome</keyword>
<gene>
    <name evidence="2" type="ORF">SAMN05421879_10776</name>
</gene>
<name>A0A285VQW9_9MICO</name>
<dbReference type="EMBL" id="OBQK01000007">
    <property type="protein sequence ID" value="SOC56297.1"/>
    <property type="molecule type" value="Genomic_DNA"/>
</dbReference>
<dbReference type="AlphaFoldDB" id="A0A285VQW9"/>
<proteinExistence type="predicted"/>
<feature type="domain" description="TadE-like" evidence="1">
    <location>
        <begin position="2"/>
        <end position="42"/>
    </location>
</feature>
<reference evidence="3" key="1">
    <citation type="submission" date="2017-08" db="EMBL/GenBank/DDBJ databases">
        <authorList>
            <person name="Varghese N."/>
            <person name="Submissions S."/>
        </authorList>
    </citation>
    <scope>NUCLEOTIDE SEQUENCE [LARGE SCALE GENOMIC DNA]</scope>
    <source>
        <strain evidence="3">USBA17B2</strain>
    </source>
</reference>
<dbReference type="InterPro" id="IPR012495">
    <property type="entry name" value="TadE-like_dom"/>
</dbReference>
<evidence type="ECO:0000313" key="2">
    <source>
        <dbReference type="EMBL" id="SOC56297.1"/>
    </source>
</evidence>
<evidence type="ECO:0000259" key="1">
    <source>
        <dbReference type="Pfam" id="PF07811"/>
    </source>
</evidence>
<sequence length="109" mass="11151">MATAELALALPAVILVLALCLTGLTLAVDQIRCEDAARVAARAASRGEPGPLVRELALSRAPQRSAVTVSTGEGTVLVVVEAPARDRHLRALPAAVARAEAVLEPGVTP</sequence>
<dbReference type="InterPro" id="IPR049790">
    <property type="entry name" value="Rv3655c/TadE"/>
</dbReference>
<accession>A0A285VQW9</accession>
<protein>
    <recommendedName>
        <fullName evidence="1">TadE-like domain-containing protein</fullName>
    </recommendedName>
</protein>
<evidence type="ECO:0000313" key="3">
    <source>
        <dbReference type="Proteomes" id="UP000219688"/>
    </source>
</evidence>